<comment type="caution">
    <text evidence="5">The sequence shown here is derived from an EMBL/GenBank/DDBJ whole genome shotgun (WGS) entry which is preliminary data.</text>
</comment>
<evidence type="ECO:0000313" key="5">
    <source>
        <dbReference type="EMBL" id="MDD2108993.1"/>
    </source>
</evidence>
<dbReference type="Proteomes" id="UP001150678">
    <property type="component" value="Unassembled WGS sequence"/>
</dbReference>
<accession>A0A9X4D348</accession>
<name>A0A9X4D348_9PSED</name>
<gene>
    <name evidence="5" type="ORF">NP533_22675</name>
</gene>
<dbReference type="AlphaFoldDB" id="A0A9X4D348"/>
<dbReference type="InterPro" id="IPR015927">
    <property type="entry name" value="Peptidase_S24_S26A/B/C"/>
</dbReference>
<keyword evidence="2" id="KW-0238">DNA-binding</keyword>
<dbReference type="PANTHER" id="PTHR40661:SF3">
    <property type="entry name" value="FELS-1 PROPHAGE TRANSCRIPTIONAL REGULATOR"/>
    <property type="match status" value="1"/>
</dbReference>
<dbReference type="PANTHER" id="PTHR40661">
    <property type="match status" value="1"/>
</dbReference>
<protein>
    <submittedName>
        <fullName evidence="5">LexA family transcriptional regulator</fullName>
    </submittedName>
</protein>
<dbReference type="Gene3D" id="2.10.109.10">
    <property type="entry name" value="Umud Fragment, subunit A"/>
    <property type="match status" value="1"/>
</dbReference>
<proteinExistence type="predicted"/>
<dbReference type="Gene3D" id="1.10.260.40">
    <property type="entry name" value="lambda repressor-like DNA-binding domains"/>
    <property type="match status" value="1"/>
</dbReference>
<dbReference type="EMBL" id="JANIAN010000037">
    <property type="protein sequence ID" value="MDD2108993.1"/>
    <property type="molecule type" value="Genomic_DNA"/>
</dbReference>
<dbReference type="RefSeq" id="WP_274079600.1">
    <property type="nucleotide sequence ID" value="NZ_JANIAN010000037.1"/>
</dbReference>
<keyword evidence="3" id="KW-0804">Transcription</keyword>
<evidence type="ECO:0000256" key="2">
    <source>
        <dbReference type="ARBA" id="ARBA00023125"/>
    </source>
</evidence>
<dbReference type="Pfam" id="PF01381">
    <property type="entry name" value="HTH_3"/>
    <property type="match status" value="1"/>
</dbReference>
<dbReference type="CDD" id="cd00093">
    <property type="entry name" value="HTH_XRE"/>
    <property type="match status" value="1"/>
</dbReference>
<evidence type="ECO:0000313" key="6">
    <source>
        <dbReference type="Proteomes" id="UP001150678"/>
    </source>
</evidence>
<reference evidence="5" key="1">
    <citation type="submission" date="2022-07" db="EMBL/GenBank/DDBJ databases">
        <title>Multi-strain Analysis of Pseudomonas putida Reveals Metabolic and Genetic Diversity.</title>
        <authorList>
            <person name="Monk J.M."/>
        </authorList>
    </citation>
    <scope>NUCLEOTIDE SEQUENCE</scope>
    <source>
        <strain evidence="5">17514</strain>
    </source>
</reference>
<evidence type="ECO:0000259" key="4">
    <source>
        <dbReference type="PROSITE" id="PS50943"/>
    </source>
</evidence>
<dbReference type="InterPro" id="IPR039418">
    <property type="entry name" value="LexA-like"/>
</dbReference>
<dbReference type="PROSITE" id="PS50943">
    <property type="entry name" value="HTH_CROC1"/>
    <property type="match status" value="1"/>
</dbReference>
<evidence type="ECO:0000256" key="1">
    <source>
        <dbReference type="ARBA" id="ARBA00023015"/>
    </source>
</evidence>
<dbReference type="SUPFAM" id="SSF47413">
    <property type="entry name" value="lambda repressor-like DNA-binding domains"/>
    <property type="match status" value="1"/>
</dbReference>
<dbReference type="SUPFAM" id="SSF51306">
    <property type="entry name" value="LexA/Signal peptidase"/>
    <property type="match status" value="1"/>
</dbReference>
<dbReference type="InterPro" id="IPR001387">
    <property type="entry name" value="Cro/C1-type_HTH"/>
</dbReference>
<keyword evidence="1" id="KW-0805">Transcription regulation</keyword>
<dbReference type="InterPro" id="IPR036286">
    <property type="entry name" value="LexA/Signal_pep-like_sf"/>
</dbReference>
<dbReference type="InterPro" id="IPR010982">
    <property type="entry name" value="Lambda_DNA-bd_dom_sf"/>
</dbReference>
<evidence type="ECO:0000256" key="3">
    <source>
        <dbReference type="ARBA" id="ARBA00023163"/>
    </source>
</evidence>
<dbReference type="Pfam" id="PF00717">
    <property type="entry name" value="Peptidase_S24"/>
    <property type="match status" value="1"/>
</dbReference>
<dbReference type="GO" id="GO:0003677">
    <property type="term" value="F:DNA binding"/>
    <property type="evidence" value="ECO:0007669"/>
    <property type="project" value="UniProtKB-KW"/>
</dbReference>
<dbReference type="SMART" id="SM00530">
    <property type="entry name" value="HTH_XRE"/>
    <property type="match status" value="1"/>
</dbReference>
<sequence length="281" mass="30907">MTKNSRKVPLAEWQVEDSQRLKALYNQKRAELGLTQEKIASELGEGVTQGAVSHFMNGRTALSLRAAVVFAKALKVPVSAFSPRLAKELDLMRAVPGVGGVIGAVICASAGAMSAQLDQKREPVLAETPLPEGSDHDALDGRYAYVPQYDAKAAAGLGSENPHVEIRSTLAFKRDWLKVKGARAEQLIVIYAEGESMWPTINDRDVLLVDRSKVDPIDRQVFVLAGSDGTIVKRLIQGPLGQWILRSDNEDKDSHPDRYYLRSNENEHRIIGQVIWRGGDL</sequence>
<organism evidence="5 6">
    <name type="scientific">Pseudomonas asiatica</name>
    <dbReference type="NCBI Taxonomy" id="2219225"/>
    <lineage>
        <taxon>Bacteria</taxon>
        <taxon>Pseudomonadati</taxon>
        <taxon>Pseudomonadota</taxon>
        <taxon>Gammaproteobacteria</taxon>
        <taxon>Pseudomonadales</taxon>
        <taxon>Pseudomonadaceae</taxon>
        <taxon>Pseudomonas</taxon>
    </lineage>
</organism>
<feature type="domain" description="HTH cro/C1-type" evidence="4">
    <location>
        <begin position="27"/>
        <end position="81"/>
    </location>
</feature>
<dbReference type="CDD" id="cd06529">
    <property type="entry name" value="S24_LexA-like"/>
    <property type="match status" value="1"/>
</dbReference>